<evidence type="ECO:0000313" key="4">
    <source>
        <dbReference type="Proteomes" id="UP000722336"/>
    </source>
</evidence>
<gene>
    <name evidence="3" type="ORF">KCG44_10010</name>
</gene>
<dbReference type="GO" id="GO:0016874">
    <property type="term" value="F:ligase activity"/>
    <property type="evidence" value="ECO:0007669"/>
    <property type="project" value="UniProtKB-KW"/>
</dbReference>
<dbReference type="EMBL" id="JAGSPA010000003">
    <property type="protein sequence ID" value="MBV7257115.1"/>
    <property type="molecule type" value="Genomic_DNA"/>
</dbReference>
<dbReference type="InterPro" id="IPR050237">
    <property type="entry name" value="ATP-dep_AMP-bd_enzyme"/>
</dbReference>
<comment type="caution">
    <text evidence="3">The sequence shown here is derived from an EMBL/GenBank/DDBJ whole genome shotgun (WGS) entry which is preliminary data.</text>
</comment>
<dbReference type="InterPro" id="IPR020845">
    <property type="entry name" value="AMP-binding_CS"/>
</dbReference>
<proteinExistence type="predicted"/>
<dbReference type="InterPro" id="IPR025110">
    <property type="entry name" value="AMP-bd_C"/>
</dbReference>
<evidence type="ECO:0000313" key="3">
    <source>
        <dbReference type="EMBL" id="MBV7257115.1"/>
    </source>
</evidence>
<dbReference type="PANTHER" id="PTHR43767:SF10">
    <property type="entry name" value="SURFACTIN SYNTHASE SUBUNIT 1"/>
    <property type="match status" value="1"/>
</dbReference>
<feature type="domain" description="AMP-dependent synthetase/ligase" evidence="1">
    <location>
        <begin position="10"/>
        <end position="350"/>
    </location>
</feature>
<reference evidence="3 4" key="1">
    <citation type="submission" date="2021-04" db="EMBL/GenBank/DDBJ databases">
        <authorList>
            <person name="Pira H."/>
            <person name="Risdian C."/>
            <person name="Wink J."/>
        </authorList>
    </citation>
    <scope>NUCLEOTIDE SEQUENCE [LARGE SCALE GENOMIC DNA]</scope>
    <source>
        <strain evidence="3 4">WHA3</strain>
    </source>
</reference>
<accession>A0ABS6SFU4</accession>
<evidence type="ECO:0000259" key="2">
    <source>
        <dbReference type="Pfam" id="PF13193"/>
    </source>
</evidence>
<keyword evidence="4" id="KW-1185">Reference proteome</keyword>
<dbReference type="Proteomes" id="UP000722336">
    <property type="component" value="Unassembled WGS sequence"/>
</dbReference>
<dbReference type="RefSeq" id="WP_218445944.1">
    <property type="nucleotide sequence ID" value="NZ_JAGSPA010000003.1"/>
</dbReference>
<sequence length="496" mass="53464">MRVDELHLGKPGEAEALVTKARTLTYGALEAEIAAVSTALASRGLRPGDRACVWAPKTCETVIALMAIMRAGAIAVPINPALKAAQAEHIIADSGATFLLGNRARLSSVEVAAGVPPLTLAFEDHWPALVEVDADVGEARTPDDLAMILYTSGSTGRPKGVMLTHRNLCLGAESVAAYLGTDASDRILGVLPISFDYGLNQVLTAFRQGGTIILLDYLLPKDVVKWVQAHRITQLPGIPPLWMQLDEQDWTGAGDTLRTLTNTGGHMPERLTRAFTARFPRARIFLMYGLTEAFRSAYLAPELALRKPNSIGTAIPNAELFILREDGTECAPDEPGELVHCGPLVSRGYWQDTERTALRFRPAPAFSRYGGLAVWSGDRMRRGEDGLLYFEARADDMIKTSGNRVSPGELEEAAQATGMISEAAAFGVADERLGQGILLFLVAGAGAQEAVFRKALAAALPGFMQPQHIVWKEALPRSPNGKIDRTALREEAAKYA</sequence>
<organism evidence="3 4">
    <name type="scientific">Pacificimonas pallii</name>
    <dbReference type="NCBI Taxonomy" id="2827236"/>
    <lineage>
        <taxon>Bacteria</taxon>
        <taxon>Pseudomonadati</taxon>
        <taxon>Pseudomonadota</taxon>
        <taxon>Alphaproteobacteria</taxon>
        <taxon>Sphingomonadales</taxon>
        <taxon>Sphingosinicellaceae</taxon>
        <taxon>Pacificimonas</taxon>
    </lineage>
</organism>
<dbReference type="InterPro" id="IPR000873">
    <property type="entry name" value="AMP-dep_synth/lig_dom"/>
</dbReference>
<feature type="domain" description="AMP-binding enzyme C-terminal" evidence="2">
    <location>
        <begin position="409"/>
        <end position="482"/>
    </location>
</feature>
<dbReference type="InterPro" id="IPR017529">
    <property type="entry name" value="AcylCoA_ligase_PEP_1"/>
</dbReference>
<dbReference type="PROSITE" id="PS00455">
    <property type="entry name" value="AMP_BINDING"/>
    <property type="match status" value="1"/>
</dbReference>
<dbReference type="Pfam" id="PF00501">
    <property type="entry name" value="AMP-binding"/>
    <property type="match status" value="1"/>
</dbReference>
<keyword evidence="3" id="KW-0436">Ligase</keyword>
<dbReference type="Pfam" id="PF13193">
    <property type="entry name" value="AMP-binding_C"/>
    <property type="match status" value="1"/>
</dbReference>
<name>A0ABS6SFU4_9SPHN</name>
<evidence type="ECO:0000259" key="1">
    <source>
        <dbReference type="Pfam" id="PF00501"/>
    </source>
</evidence>
<dbReference type="PANTHER" id="PTHR43767">
    <property type="entry name" value="LONG-CHAIN-FATTY-ACID--COA LIGASE"/>
    <property type="match status" value="1"/>
</dbReference>
<protein>
    <submittedName>
        <fullName evidence="3">Acyl-CoA ligase (AMP-forming), exosortase A system-associated</fullName>
    </submittedName>
</protein>
<dbReference type="NCBIfam" id="TIGR03098">
    <property type="entry name" value="ligase_PEP_1"/>
    <property type="match status" value="1"/>
</dbReference>